<organism evidence="5 7">
    <name type="scientific">Archangium gephyra</name>
    <dbReference type="NCBI Taxonomy" id="48"/>
    <lineage>
        <taxon>Bacteria</taxon>
        <taxon>Pseudomonadati</taxon>
        <taxon>Myxococcota</taxon>
        <taxon>Myxococcia</taxon>
        <taxon>Myxococcales</taxon>
        <taxon>Cystobacterineae</taxon>
        <taxon>Archangiaceae</taxon>
        <taxon>Archangium</taxon>
    </lineage>
</organism>
<evidence type="ECO:0000313" key="8">
    <source>
        <dbReference type="Proteomes" id="UP000256345"/>
    </source>
</evidence>
<dbReference type="KEGG" id="age:AA314_00339"/>
<dbReference type="InterPro" id="IPR036291">
    <property type="entry name" value="NAD(P)-bd_dom_sf"/>
</dbReference>
<reference evidence="5 7" key="1">
    <citation type="submission" date="2015-05" db="EMBL/GenBank/DDBJ databases">
        <title>Genome assembly of Archangium gephyra DSM 2261.</title>
        <authorList>
            <person name="Sharma G."/>
            <person name="Subramanian S."/>
        </authorList>
    </citation>
    <scope>NUCLEOTIDE SEQUENCE [LARGE SCALE GENOMIC DNA]</scope>
    <source>
        <strain evidence="5 7">DSM 2261</strain>
    </source>
</reference>
<dbReference type="Gene3D" id="3.40.50.720">
    <property type="entry name" value="NAD(P)-binding Rossmann-like Domain"/>
    <property type="match status" value="1"/>
</dbReference>
<dbReference type="FunFam" id="3.40.50.720:FF:000084">
    <property type="entry name" value="Short-chain dehydrogenase reductase"/>
    <property type="match status" value="1"/>
</dbReference>
<protein>
    <submittedName>
        <fullName evidence="5">3-oxoacyl-[acyl-carrier protein] reductase</fullName>
    </submittedName>
    <submittedName>
        <fullName evidence="6">NAD(P)-dependent dehydrogenase (Short-subunit alcohol dehydrogenase family)</fullName>
    </submittedName>
</protein>
<dbReference type="EMBL" id="QUMU01000006">
    <property type="protein sequence ID" value="REG30639.1"/>
    <property type="molecule type" value="Genomic_DNA"/>
</dbReference>
<dbReference type="PROSITE" id="PS00061">
    <property type="entry name" value="ADH_SHORT"/>
    <property type="match status" value="1"/>
</dbReference>
<evidence type="ECO:0000256" key="2">
    <source>
        <dbReference type="ARBA" id="ARBA00023002"/>
    </source>
</evidence>
<proteinExistence type="inferred from homology"/>
<dbReference type="SMART" id="SM00822">
    <property type="entry name" value="PKS_KR"/>
    <property type="match status" value="1"/>
</dbReference>
<evidence type="ECO:0000256" key="3">
    <source>
        <dbReference type="ARBA" id="ARBA00023027"/>
    </source>
</evidence>
<reference evidence="6 8" key="2">
    <citation type="submission" date="2018-08" db="EMBL/GenBank/DDBJ databases">
        <title>Genomic Encyclopedia of Archaeal and Bacterial Type Strains, Phase II (KMG-II): from individual species to whole genera.</title>
        <authorList>
            <person name="Goeker M."/>
        </authorList>
    </citation>
    <scope>NUCLEOTIDE SEQUENCE [LARGE SCALE GENOMIC DNA]</scope>
    <source>
        <strain evidence="6 8">DSM 2261</strain>
    </source>
</reference>
<evidence type="ECO:0000256" key="1">
    <source>
        <dbReference type="ARBA" id="ARBA00006484"/>
    </source>
</evidence>
<dbReference type="CDD" id="cd05233">
    <property type="entry name" value="SDR_c"/>
    <property type="match status" value="1"/>
</dbReference>
<dbReference type="GO" id="GO:0016491">
    <property type="term" value="F:oxidoreductase activity"/>
    <property type="evidence" value="ECO:0007669"/>
    <property type="project" value="UniProtKB-KW"/>
</dbReference>
<accession>A0AAC8Q0I0</accession>
<evidence type="ECO:0000313" key="5">
    <source>
        <dbReference type="EMBL" id="AKI98712.1"/>
    </source>
</evidence>
<dbReference type="EMBL" id="CP011509">
    <property type="protein sequence ID" value="AKI98712.1"/>
    <property type="molecule type" value="Genomic_DNA"/>
</dbReference>
<dbReference type="PANTHER" id="PTHR24321">
    <property type="entry name" value="DEHYDROGENASES, SHORT CHAIN"/>
    <property type="match status" value="1"/>
</dbReference>
<keyword evidence="3" id="KW-0520">NAD</keyword>
<evidence type="ECO:0000313" key="7">
    <source>
        <dbReference type="Proteomes" id="UP000035579"/>
    </source>
</evidence>
<feature type="domain" description="Ketoreductase" evidence="4">
    <location>
        <begin position="7"/>
        <end position="189"/>
    </location>
</feature>
<evidence type="ECO:0000259" key="4">
    <source>
        <dbReference type="SMART" id="SM00822"/>
    </source>
</evidence>
<sequence>MKKLENKVAIVTGGGSGIGAATAKLFVAQGAKVLIVGRSEEKLRKTMQDVNHENLSYTVADVSKVEDTQRYVRHAVERYGGIDVLVSNAGTEGPYKHILEHTVEDFDNVVATNVRGAWLSVKYAFPELQKRGGGSVILTSSIVGVAGFPAHSAYTTSKHAVVGMARALAHDGAPFHIRVNAVCPGVIDNDMMASTHRLLAPGAEEQLKSTLAARVPMKRYGTNEEIAKMYLFLASDDSSYSTGGVYLSDGGITAGLL</sequence>
<dbReference type="Proteomes" id="UP000256345">
    <property type="component" value="Unassembled WGS sequence"/>
</dbReference>
<dbReference type="InterPro" id="IPR057326">
    <property type="entry name" value="KR_dom"/>
</dbReference>
<gene>
    <name evidence="5" type="ORF">AA314_00339</name>
    <name evidence="6" type="ORF">ATI61_106108</name>
</gene>
<dbReference type="RefSeq" id="WP_047854004.1">
    <property type="nucleotide sequence ID" value="NZ_CP011509.1"/>
</dbReference>
<dbReference type="InterPro" id="IPR002347">
    <property type="entry name" value="SDR_fam"/>
</dbReference>
<dbReference type="PRINTS" id="PR00080">
    <property type="entry name" value="SDRFAMILY"/>
</dbReference>
<dbReference type="InterPro" id="IPR020904">
    <property type="entry name" value="Sc_DH/Rdtase_CS"/>
</dbReference>
<comment type="similarity">
    <text evidence="1">Belongs to the short-chain dehydrogenases/reductases (SDR) family.</text>
</comment>
<dbReference type="SUPFAM" id="SSF51735">
    <property type="entry name" value="NAD(P)-binding Rossmann-fold domains"/>
    <property type="match status" value="1"/>
</dbReference>
<dbReference type="Proteomes" id="UP000035579">
    <property type="component" value="Chromosome"/>
</dbReference>
<name>A0AAC8Q0I0_9BACT</name>
<keyword evidence="8" id="KW-1185">Reference proteome</keyword>
<dbReference type="AlphaFoldDB" id="A0AAC8Q0I0"/>
<dbReference type="PRINTS" id="PR00081">
    <property type="entry name" value="GDHRDH"/>
</dbReference>
<keyword evidence="2" id="KW-0560">Oxidoreductase</keyword>
<dbReference type="Pfam" id="PF13561">
    <property type="entry name" value="adh_short_C2"/>
    <property type="match status" value="1"/>
</dbReference>
<dbReference type="PANTHER" id="PTHR24321:SF8">
    <property type="entry name" value="ESTRADIOL 17-BETA-DEHYDROGENASE 8-RELATED"/>
    <property type="match status" value="1"/>
</dbReference>
<evidence type="ECO:0000313" key="6">
    <source>
        <dbReference type="EMBL" id="REG30639.1"/>
    </source>
</evidence>
<dbReference type="NCBIfam" id="NF005559">
    <property type="entry name" value="PRK07231.1"/>
    <property type="match status" value="1"/>
</dbReference>